<sequence>MNKTQQKIQYLLNEVLDHADKKVDSLQMRIVNASEIQRNSLIRAIAKIRNEKEIIENSILNTMLKSENWEKTIEKSERLIHKSKAKINRLCDEAKNPIVN</sequence>
<proteinExistence type="predicted"/>
<organism evidence="2 3">
    <name type="scientific">Fulvivirga lutea</name>
    <dbReference type="NCBI Taxonomy" id="2810512"/>
    <lineage>
        <taxon>Bacteria</taxon>
        <taxon>Pseudomonadati</taxon>
        <taxon>Bacteroidota</taxon>
        <taxon>Cytophagia</taxon>
        <taxon>Cytophagales</taxon>
        <taxon>Fulvivirgaceae</taxon>
        <taxon>Fulvivirga</taxon>
    </lineage>
</organism>
<accession>A0A974ZZY2</accession>
<evidence type="ECO:0000313" key="3">
    <source>
        <dbReference type="Proteomes" id="UP000662783"/>
    </source>
</evidence>
<protein>
    <submittedName>
        <fullName evidence="2">Uncharacterized protein</fullName>
    </submittedName>
</protein>
<dbReference type="Proteomes" id="UP000662783">
    <property type="component" value="Chromosome"/>
</dbReference>
<dbReference type="AlphaFoldDB" id="A0A974ZZY2"/>
<reference evidence="2" key="1">
    <citation type="submission" date="2021-02" db="EMBL/GenBank/DDBJ databases">
        <title>Fulvivirga sp. S481 isolated from sea water.</title>
        <authorList>
            <person name="Bae S.S."/>
            <person name="Baek K."/>
        </authorList>
    </citation>
    <scope>NUCLEOTIDE SEQUENCE</scope>
    <source>
        <strain evidence="2">S481</strain>
    </source>
</reference>
<dbReference type="EMBL" id="CP070608">
    <property type="protein sequence ID" value="QSE95892.1"/>
    <property type="molecule type" value="Genomic_DNA"/>
</dbReference>
<name>A0A974ZZY2_9BACT</name>
<dbReference type="RefSeq" id="WP_205720405.1">
    <property type="nucleotide sequence ID" value="NZ_CP070608.1"/>
</dbReference>
<evidence type="ECO:0000256" key="1">
    <source>
        <dbReference type="SAM" id="Coils"/>
    </source>
</evidence>
<evidence type="ECO:0000313" key="2">
    <source>
        <dbReference type="EMBL" id="QSE95892.1"/>
    </source>
</evidence>
<gene>
    <name evidence="2" type="ORF">JR347_09690</name>
</gene>
<feature type="coiled-coil region" evidence="1">
    <location>
        <begin position="38"/>
        <end position="93"/>
    </location>
</feature>
<keyword evidence="3" id="KW-1185">Reference proteome</keyword>
<keyword evidence="1" id="KW-0175">Coiled coil</keyword>
<dbReference type="KEGG" id="fuv:JR347_09690"/>